<keyword evidence="1" id="KW-0732">Signal</keyword>
<dbReference type="Proteomes" id="UP000565205">
    <property type="component" value="Unassembled WGS sequence"/>
</dbReference>
<accession>A0A850NLE0</accession>
<reference evidence="3 5" key="1">
    <citation type="submission" date="2020-06" db="EMBL/GenBank/DDBJ databases">
        <title>Description of novel acetic acid bacteria.</title>
        <authorList>
            <person name="Sombolestani A."/>
        </authorList>
    </citation>
    <scope>NUCLEOTIDE SEQUENCE [LARGE SCALE GENOMIC DNA]</scope>
    <source>
        <strain evidence="3 5">LMG 26838</strain>
    </source>
</reference>
<evidence type="ECO:0000256" key="1">
    <source>
        <dbReference type="SAM" id="SignalP"/>
    </source>
</evidence>
<dbReference type="RefSeq" id="WP_176624303.1">
    <property type="nucleotide sequence ID" value="NZ_JABXXQ010000185.1"/>
</dbReference>
<dbReference type="AlphaFoldDB" id="A0A850NLE0"/>
<gene>
    <name evidence="2" type="ORF">FHR90_002584</name>
    <name evidence="3" type="ORF">HUK83_09800</name>
</gene>
<protein>
    <recommendedName>
        <fullName evidence="6">Lipoprotein</fullName>
    </recommendedName>
</protein>
<evidence type="ECO:0008006" key="6">
    <source>
        <dbReference type="Google" id="ProtNLM"/>
    </source>
</evidence>
<evidence type="ECO:0000313" key="3">
    <source>
        <dbReference type="EMBL" id="NVN30621.1"/>
    </source>
</evidence>
<comment type="caution">
    <text evidence="3">The sequence shown here is derived from an EMBL/GenBank/DDBJ whole genome shotgun (WGS) entry which is preliminary data.</text>
</comment>
<dbReference type="EMBL" id="JACHXV010000010">
    <property type="protein sequence ID" value="MBB3174738.1"/>
    <property type="molecule type" value="Genomic_DNA"/>
</dbReference>
<dbReference type="EMBL" id="JABXXQ010000185">
    <property type="protein sequence ID" value="NVN30621.1"/>
    <property type="molecule type" value="Genomic_DNA"/>
</dbReference>
<evidence type="ECO:0000313" key="4">
    <source>
        <dbReference type="Proteomes" id="UP000557688"/>
    </source>
</evidence>
<organism evidence="3 5">
    <name type="scientific">Endobacter medicaginis</name>
    <dbReference type="NCBI Taxonomy" id="1181271"/>
    <lineage>
        <taxon>Bacteria</taxon>
        <taxon>Pseudomonadati</taxon>
        <taxon>Pseudomonadota</taxon>
        <taxon>Alphaproteobacteria</taxon>
        <taxon>Acetobacterales</taxon>
        <taxon>Acetobacteraceae</taxon>
        <taxon>Endobacter</taxon>
    </lineage>
</organism>
<dbReference type="Proteomes" id="UP000557688">
    <property type="component" value="Unassembled WGS sequence"/>
</dbReference>
<feature type="chain" id="PRO_5036241466" description="Lipoprotein" evidence="1">
    <location>
        <begin position="22"/>
        <end position="72"/>
    </location>
</feature>
<reference evidence="2 4" key="2">
    <citation type="submission" date="2020-08" db="EMBL/GenBank/DDBJ databases">
        <title>Genomic Encyclopedia of Type Strains, Phase III (KMG-III): the genomes of soil and plant-associated and newly described type strains.</title>
        <authorList>
            <person name="Whitman W."/>
        </authorList>
    </citation>
    <scope>NUCLEOTIDE SEQUENCE [LARGE SCALE GENOMIC DNA]</scope>
    <source>
        <strain evidence="2 4">CECT 8088</strain>
    </source>
</reference>
<feature type="signal peptide" evidence="1">
    <location>
        <begin position="1"/>
        <end position="21"/>
    </location>
</feature>
<sequence>MSPNGSSARLLALALLCGGLAACGEYHPEWHHNTEAASTGSAIGGVDSGDTVVKGLSSPSLQARTGAIGGTR</sequence>
<name>A0A850NLE0_9PROT</name>
<evidence type="ECO:0000313" key="5">
    <source>
        <dbReference type="Proteomes" id="UP000565205"/>
    </source>
</evidence>
<keyword evidence="4" id="KW-1185">Reference proteome</keyword>
<proteinExistence type="predicted"/>
<evidence type="ECO:0000313" key="2">
    <source>
        <dbReference type="EMBL" id="MBB3174738.1"/>
    </source>
</evidence>